<dbReference type="InterPro" id="IPR038644">
    <property type="entry name" value="CopK_sf"/>
</dbReference>
<evidence type="ECO:0000313" key="3">
    <source>
        <dbReference type="Proteomes" id="UP000183417"/>
    </source>
</evidence>
<evidence type="ECO:0000313" key="2">
    <source>
        <dbReference type="EMBL" id="SDZ54313.1"/>
    </source>
</evidence>
<dbReference type="Pfam" id="PF11525">
    <property type="entry name" value="CopK"/>
    <property type="match status" value="1"/>
</dbReference>
<dbReference type="RefSeq" id="WP_016446894.1">
    <property type="nucleotide sequence ID" value="NZ_CP141274.1"/>
</dbReference>
<dbReference type="GO" id="GO:0046872">
    <property type="term" value="F:metal ion binding"/>
    <property type="evidence" value="ECO:0007669"/>
    <property type="project" value="InterPro"/>
</dbReference>
<dbReference type="AlphaFoldDB" id="A0A1H3TVP5"/>
<dbReference type="GeneID" id="94692634"/>
<feature type="chain" id="PRO_5010169048" evidence="1">
    <location>
        <begin position="21"/>
        <end position="94"/>
    </location>
</feature>
<feature type="signal peptide" evidence="1">
    <location>
        <begin position="1"/>
        <end position="20"/>
    </location>
</feature>
<keyword evidence="1" id="KW-0732">Signal</keyword>
<dbReference type="EMBL" id="FNPE01000033">
    <property type="protein sequence ID" value="SDZ54313.1"/>
    <property type="molecule type" value="Genomic_DNA"/>
</dbReference>
<accession>A0A1H3TVP5</accession>
<reference evidence="2 3" key="1">
    <citation type="submission" date="2016-10" db="EMBL/GenBank/DDBJ databases">
        <authorList>
            <person name="de Groot N.N."/>
        </authorList>
    </citation>
    <scope>NUCLEOTIDE SEQUENCE [LARGE SCALE GENOMIC DNA]</scope>
    <source>
        <strain evidence="2 3">LMG 24775</strain>
    </source>
</reference>
<dbReference type="InterPro" id="IPR021604">
    <property type="entry name" value="CopK"/>
</dbReference>
<organism evidence="2 3">
    <name type="scientific">Delftia lacustris</name>
    <dbReference type="NCBI Taxonomy" id="558537"/>
    <lineage>
        <taxon>Bacteria</taxon>
        <taxon>Pseudomonadati</taxon>
        <taxon>Pseudomonadota</taxon>
        <taxon>Betaproteobacteria</taxon>
        <taxon>Burkholderiales</taxon>
        <taxon>Comamonadaceae</taxon>
        <taxon>Delftia</taxon>
    </lineage>
</organism>
<evidence type="ECO:0000256" key="1">
    <source>
        <dbReference type="SAM" id="SignalP"/>
    </source>
</evidence>
<protein>
    <submittedName>
        <fullName evidence="2">Copper resistance protein K</fullName>
    </submittedName>
</protein>
<dbReference type="Proteomes" id="UP000183417">
    <property type="component" value="Unassembled WGS sequence"/>
</dbReference>
<proteinExistence type="predicted"/>
<dbReference type="Gene3D" id="2.40.10.300">
    <property type="entry name" value="Copper resistance protein K"/>
    <property type="match status" value="1"/>
</dbReference>
<name>A0A1H3TVP5_9BURK</name>
<gene>
    <name evidence="2" type="ORF">SAMN05421547_13319</name>
</gene>
<sequence>MYQKLGVLILSLAALTPTFATDAAMAEAMYVIALKNGETLYIFEDGLMAKEDKYGRAVRFKKGEVVQTIGGRYITPVGDEVARLNILLTYGHQN</sequence>